<name>A0A2N3G663_9ACTN</name>
<keyword evidence="6 14" id="KW-0686">Riboflavin biosynthesis</keyword>
<keyword evidence="7 14" id="KW-0479">Metal-binding</keyword>
<dbReference type="InterPro" id="IPR050765">
    <property type="entry name" value="Riboflavin_Biosynth_HTPR"/>
</dbReference>
<comment type="cofactor">
    <cofactor evidence="14 17">
        <name>Zn(2+)</name>
        <dbReference type="ChEBI" id="CHEBI:29105"/>
    </cofactor>
    <text evidence="14 17">Binds 1 zinc ion.</text>
</comment>
<feature type="binding site" evidence="16">
    <location>
        <position position="227"/>
    </location>
    <ligand>
        <name>substrate</name>
    </ligand>
</feature>
<keyword evidence="11" id="KW-0511">Multifunctional enzyme</keyword>
<evidence type="ECO:0000256" key="3">
    <source>
        <dbReference type="ARBA" id="ARBA00004910"/>
    </source>
</evidence>
<feature type="domain" description="CMP/dCMP-type deaminase" evidence="18">
    <location>
        <begin position="21"/>
        <end position="142"/>
    </location>
</feature>
<dbReference type="NCBIfam" id="TIGR00326">
    <property type="entry name" value="eubact_ribD"/>
    <property type="match status" value="1"/>
</dbReference>
<evidence type="ECO:0000256" key="5">
    <source>
        <dbReference type="ARBA" id="ARBA00007417"/>
    </source>
</evidence>
<organism evidence="19 20">
    <name type="scientific">Candidatus Anoxymicrobium japonicum</name>
    <dbReference type="NCBI Taxonomy" id="2013648"/>
    <lineage>
        <taxon>Bacteria</taxon>
        <taxon>Bacillati</taxon>
        <taxon>Actinomycetota</taxon>
        <taxon>Candidatus Geothermincolia</taxon>
        <taxon>Candidatus Geothermincolales</taxon>
        <taxon>Candidatus Anoxymicrobiaceae</taxon>
        <taxon>Candidatus Anoxymicrobium</taxon>
    </lineage>
</organism>
<keyword evidence="9 14" id="KW-0521">NADP</keyword>
<comment type="catalytic activity">
    <reaction evidence="13 14">
        <text>2,5-diamino-6-hydroxy-4-(5-phosphoribosylamino)-pyrimidine + H2O + H(+) = 5-amino-6-(5-phospho-D-ribosylamino)uracil + NH4(+)</text>
        <dbReference type="Rhea" id="RHEA:21868"/>
        <dbReference type="ChEBI" id="CHEBI:15377"/>
        <dbReference type="ChEBI" id="CHEBI:15378"/>
        <dbReference type="ChEBI" id="CHEBI:28938"/>
        <dbReference type="ChEBI" id="CHEBI:58453"/>
        <dbReference type="ChEBI" id="CHEBI:58614"/>
        <dbReference type="EC" id="3.5.4.26"/>
    </reaction>
</comment>
<feature type="binding site" evidence="16">
    <location>
        <position position="242"/>
    </location>
    <ligand>
        <name>NADP(+)</name>
        <dbReference type="ChEBI" id="CHEBI:58349"/>
    </ligand>
</feature>
<evidence type="ECO:0000256" key="7">
    <source>
        <dbReference type="ARBA" id="ARBA00022723"/>
    </source>
</evidence>
<comment type="catalytic activity">
    <reaction evidence="12 14">
        <text>5-amino-6-(5-phospho-D-ribitylamino)uracil + NADP(+) = 5-amino-6-(5-phospho-D-ribosylamino)uracil + NADPH + H(+)</text>
        <dbReference type="Rhea" id="RHEA:17845"/>
        <dbReference type="ChEBI" id="CHEBI:15378"/>
        <dbReference type="ChEBI" id="CHEBI:57783"/>
        <dbReference type="ChEBI" id="CHEBI:58349"/>
        <dbReference type="ChEBI" id="CHEBI:58421"/>
        <dbReference type="ChEBI" id="CHEBI:58453"/>
        <dbReference type="EC" id="1.1.1.193"/>
    </reaction>
</comment>
<dbReference type="PANTHER" id="PTHR38011:SF7">
    <property type="entry name" value="2,5-DIAMINO-6-RIBOSYLAMINO-4(3H)-PYRIMIDINONE 5'-PHOSPHATE REDUCTASE"/>
    <property type="match status" value="1"/>
</dbReference>
<feature type="binding site" evidence="16">
    <location>
        <position position="204"/>
    </location>
    <ligand>
        <name>substrate</name>
    </ligand>
</feature>
<evidence type="ECO:0000256" key="14">
    <source>
        <dbReference type="PIRNR" id="PIRNR006769"/>
    </source>
</evidence>
<dbReference type="SUPFAM" id="SSF53597">
    <property type="entry name" value="Dihydrofolate reductase-like"/>
    <property type="match status" value="1"/>
</dbReference>
<feature type="binding site" evidence="17">
    <location>
        <position position="95"/>
    </location>
    <ligand>
        <name>Zn(2+)</name>
        <dbReference type="ChEBI" id="CHEBI:29105"/>
        <note>catalytic</note>
    </ligand>
</feature>
<dbReference type="NCBIfam" id="TIGR00227">
    <property type="entry name" value="ribD_Cterm"/>
    <property type="match status" value="1"/>
</dbReference>
<keyword evidence="14" id="KW-0378">Hydrolase</keyword>
<dbReference type="CDD" id="cd01284">
    <property type="entry name" value="Riboflavin_deaminase-reductase"/>
    <property type="match status" value="1"/>
</dbReference>
<dbReference type="GO" id="GO:0009231">
    <property type="term" value="P:riboflavin biosynthetic process"/>
    <property type="evidence" value="ECO:0007669"/>
    <property type="project" value="UniProtKB-UniPathway"/>
</dbReference>
<evidence type="ECO:0000256" key="4">
    <source>
        <dbReference type="ARBA" id="ARBA00005259"/>
    </source>
</evidence>
<evidence type="ECO:0000256" key="9">
    <source>
        <dbReference type="ARBA" id="ARBA00022857"/>
    </source>
</evidence>
<dbReference type="InterPro" id="IPR002125">
    <property type="entry name" value="CMP_dCMP_dom"/>
</dbReference>
<dbReference type="EC" id="3.5.4.26" evidence="14"/>
<dbReference type="Gene3D" id="3.40.140.10">
    <property type="entry name" value="Cytidine Deaminase, domain 2"/>
    <property type="match status" value="1"/>
</dbReference>
<feature type="binding site" evidence="17">
    <location>
        <position position="104"/>
    </location>
    <ligand>
        <name>Zn(2+)</name>
        <dbReference type="ChEBI" id="CHEBI:29105"/>
        <note>catalytic</note>
    </ligand>
</feature>
<feature type="binding site" evidence="17">
    <location>
        <position position="70"/>
    </location>
    <ligand>
        <name>Zn(2+)</name>
        <dbReference type="ChEBI" id="CHEBI:29105"/>
        <note>catalytic</note>
    </ligand>
</feature>
<dbReference type="InterPro" id="IPR011549">
    <property type="entry name" value="RibD_C"/>
</dbReference>
<protein>
    <recommendedName>
        <fullName evidence="14">Riboflavin biosynthesis protein RibD</fullName>
    </recommendedName>
    <domain>
        <recommendedName>
            <fullName evidence="14">Diaminohydroxyphosphoribosylaminopyrimidine deaminase</fullName>
            <shortName evidence="14">DRAP deaminase</shortName>
            <ecNumber evidence="14">3.5.4.26</ecNumber>
        </recommendedName>
        <alternativeName>
            <fullName evidence="14">Riboflavin-specific deaminase</fullName>
        </alternativeName>
    </domain>
    <domain>
        <recommendedName>
            <fullName evidence="14">5-amino-6-(5-phosphoribosylamino)uracil reductase</fullName>
            <ecNumber evidence="14">1.1.1.193</ecNumber>
        </recommendedName>
        <alternativeName>
            <fullName evidence="14">HTP reductase</fullName>
        </alternativeName>
    </domain>
</protein>
<keyword evidence="10 14" id="KW-0560">Oxidoreductase</keyword>
<dbReference type="EMBL" id="PHEX01000027">
    <property type="protein sequence ID" value="PKQ28209.1"/>
    <property type="molecule type" value="Genomic_DNA"/>
</dbReference>
<dbReference type="Gene3D" id="3.40.430.10">
    <property type="entry name" value="Dihydrofolate Reductase, subunit A"/>
    <property type="match status" value="1"/>
</dbReference>
<accession>A0A2N3G663</accession>
<dbReference type="PIRSF" id="PIRSF006769">
    <property type="entry name" value="RibD"/>
    <property type="match status" value="1"/>
</dbReference>
<evidence type="ECO:0000256" key="1">
    <source>
        <dbReference type="ARBA" id="ARBA00002151"/>
    </source>
</evidence>
<feature type="binding site" evidence="16">
    <location>
        <position position="216"/>
    </location>
    <ligand>
        <name>NADP(+)</name>
        <dbReference type="ChEBI" id="CHEBI:58349"/>
    </ligand>
</feature>
<dbReference type="UniPathway" id="UPA00275">
    <property type="reaction ID" value="UER00401"/>
</dbReference>
<dbReference type="InterPro" id="IPR016193">
    <property type="entry name" value="Cytidine_deaminase-like"/>
</dbReference>
<dbReference type="PANTHER" id="PTHR38011">
    <property type="entry name" value="DIHYDROFOLATE REDUCTASE FAMILY PROTEIN (AFU_ORTHOLOGUE AFUA_8G06820)"/>
    <property type="match status" value="1"/>
</dbReference>
<sequence>MKLISCATETIAGLPKPTPCTVDETHMLRALELAEMGKGTTSPNPVVGAVIVADGVVVGEGYHERAGGPHAEARAISAAGERAHGATMYVTLEPCAHQGRTPPCSELITRVGISRLVAAMRDPNPLVSGKGELMLRDSGVDVVQGPYSSLAKRQNEFYVKWITTGWPFVTLKMAMSVDGKVSTRNGESKWVTSKISRADAHRMRSESDAVMVGIGTVLCDDPALTARQAGLTRQPRRVIVDSMARTPLDSNVADVNVAKTIVAVSQPAPAERLVKLDENGVEVIQTGSKGTVDLSLLLEELGKREIVGVLCEGGPTLAASLWEEGLVDKLIFYIAPKIIGGAEAAGPIGGKGVASMALAGAVEIDTVCALESDIRVVAYPRKRPGDIYRVAVDGKVDGA</sequence>
<dbReference type="EC" id="1.1.1.193" evidence="14"/>
<evidence type="ECO:0000256" key="12">
    <source>
        <dbReference type="ARBA" id="ARBA00049861"/>
    </source>
</evidence>
<evidence type="ECO:0000256" key="16">
    <source>
        <dbReference type="PIRSR" id="PIRSR006769-2"/>
    </source>
</evidence>
<comment type="caution">
    <text evidence="19">The sequence shown here is derived from an EMBL/GenBank/DDBJ whole genome shotgun (WGS) entry which is preliminary data.</text>
</comment>
<comment type="similarity">
    <text evidence="4 14">In the N-terminal section; belongs to the cytidine and deoxycytidylate deaminase family.</text>
</comment>
<feature type="binding site" evidence="16">
    <location>
        <position position="190"/>
    </location>
    <ligand>
        <name>NADP(+)</name>
        <dbReference type="ChEBI" id="CHEBI:58349"/>
    </ligand>
</feature>
<evidence type="ECO:0000256" key="17">
    <source>
        <dbReference type="PIRSR" id="PIRSR006769-3"/>
    </source>
</evidence>
<comment type="pathway">
    <text evidence="3 14">Cofactor biosynthesis; riboflavin biosynthesis; 5-amino-6-(D-ribitylamino)uracil from GTP: step 3/4.</text>
</comment>
<reference evidence="19 20" key="1">
    <citation type="journal article" date="2017" name="ISME J.">
        <title>Potential for microbial H2 and metal transformations associated with novel bacteria and archaea in deep terrestrial subsurface sediments.</title>
        <authorList>
            <person name="Hernsdorf A.W."/>
            <person name="Amano Y."/>
            <person name="Miyakawa K."/>
            <person name="Ise K."/>
            <person name="Suzuki Y."/>
            <person name="Anantharaman K."/>
            <person name="Probst A."/>
            <person name="Burstein D."/>
            <person name="Thomas B.C."/>
            <person name="Banfield J.F."/>
        </authorList>
    </citation>
    <scope>NUCLEOTIDE SEQUENCE [LARGE SCALE GENOMIC DNA]</scope>
    <source>
        <strain evidence="19">HGW-Actinobacteria-3</strain>
    </source>
</reference>
<evidence type="ECO:0000256" key="10">
    <source>
        <dbReference type="ARBA" id="ARBA00023002"/>
    </source>
</evidence>
<comment type="pathway">
    <text evidence="2 14">Cofactor biosynthesis; riboflavin biosynthesis; 5-amino-6-(D-ribitylamino)uracil from GTP: step 2/4.</text>
</comment>
<dbReference type="InterPro" id="IPR004794">
    <property type="entry name" value="Eubact_RibD"/>
</dbReference>
<dbReference type="GO" id="GO:0008703">
    <property type="term" value="F:5-amino-6-(5-phosphoribosylamino)uracil reductase activity"/>
    <property type="evidence" value="ECO:0007669"/>
    <property type="project" value="UniProtKB-EC"/>
</dbReference>
<feature type="binding site" evidence="16">
    <location>
        <begin position="314"/>
        <end position="320"/>
    </location>
    <ligand>
        <name>NADP(+)</name>
        <dbReference type="ChEBI" id="CHEBI:58349"/>
    </ligand>
</feature>
<evidence type="ECO:0000256" key="15">
    <source>
        <dbReference type="PIRSR" id="PIRSR006769-1"/>
    </source>
</evidence>
<feature type="binding site" evidence="16">
    <location>
        <position position="224"/>
    </location>
    <ligand>
        <name>substrate</name>
    </ligand>
</feature>
<gene>
    <name evidence="19" type="primary">ribD</name>
    <name evidence="19" type="ORF">CVT63_03950</name>
</gene>
<dbReference type="SUPFAM" id="SSF53927">
    <property type="entry name" value="Cytidine deaminase-like"/>
    <property type="match status" value="1"/>
</dbReference>
<evidence type="ECO:0000313" key="20">
    <source>
        <dbReference type="Proteomes" id="UP000233654"/>
    </source>
</evidence>
<dbReference type="Pfam" id="PF01872">
    <property type="entry name" value="RibD_C"/>
    <property type="match status" value="1"/>
</dbReference>
<dbReference type="InterPro" id="IPR002734">
    <property type="entry name" value="RibDG_C"/>
</dbReference>
<dbReference type="Proteomes" id="UP000233654">
    <property type="component" value="Unassembled WGS sequence"/>
</dbReference>
<evidence type="ECO:0000256" key="8">
    <source>
        <dbReference type="ARBA" id="ARBA00022833"/>
    </source>
</evidence>
<feature type="binding site" evidence="16">
    <location>
        <position position="174"/>
    </location>
    <ligand>
        <name>NADP(+)</name>
        <dbReference type="ChEBI" id="CHEBI:58349"/>
    </ligand>
</feature>
<dbReference type="InterPro" id="IPR024072">
    <property type="entry name" value="DHFR-like_dom_sf"/>
</dbReference>
<evidence type="ECO:0000256" key="2">
    <source>
        <dbReference type="ARBA" id="ARBA00004882"/>
    </source>
</evidence>
<evidence type="ECO:0000259" key="18">
    <source>
        <dbReference type="PROSITE" id="PS51747"/>
    </source>
</evidence>
<dbReference type="PROSITE" id="PS00903">
    <property type="entry name" value="CYT_DCMP_DEAMINASES_1"/>
    <property type="match status" value="1"/>
</dbReference>
<comment type="similarity">
    <text evidence="5 14">In the C-terminal section; belongs to the HTP reductase family.</text>
</comment>
<feature type="binding site" evidence="16">
    <location>
        <position position="188"/>
    </location>
    <ligand>
        <name>substrate</name>
    </ligand>
</feature>
<evidence type="ECO:0000256" key="6">
    <source>
        <dbReference type="ARBA" id="ARBA00022619"/>
    </source>
</evidence>
<dbReference type="AlphaFoldDB" id="A0A2N3G663"/>
<dbReference type="InterPro" id="IPR016192">
    <property type="entry name" value="APOBEC/CMP_deaminase_Zn-bd"/>
</dbReference>
<keyword evidence="8 14" id="KW-0862">Zinc</keyword>
<evidence type="ECO:0000256" key="11">
    <source>
        <dbReference type="ARBA" id="ARBA00023268"/>
    </source>
</evidence>
<comment type="function">
    <text evidence="1 14">Converts 2,5-diamino-6-(ribosylamino)-4(3h)-pyrimidinone 5'-phosphate into 5-amino-6-(ribosylamino)-2,4(1h,3h)-pyrimidinedione 5'-phosphate.</text>
</comment>
<dbReference type="GO" id="GO:0008835">
    <property type="term" value="F:diaminohydroxyphosphoribosylaminopyrimidine deaminase activity"/>
    <property type="evidence" value="ECO:0007669"/>
    <property type="project" value="UniProtKB-EC"/>
</dbReference>
<feature type="binding site" evidence="16">
    <location>
        <position position="220"/>
    </location>
    <ligand>
        <name>NADP(+)</name>
        <dbReference type="ChEBI" id="CHEBI:58349"/>
    </ligand>
</feature>
<evidence type="ECO:0000256" key="13">
    <source>
        <dbReference type="ARBA" id="ARBA00049886"/>
    </source>
</evidence>
<feature type="binding site" evidence="16">
    <location>
        <position position="312"/>
    </location>
    <ligand>
        <name>substrate</name>
    </ligand>
</feature>
<feature type="active site" description="Proton donor" evidence="15">
    <location>
        <position position="72"/>
    </location>
</feature>
<dbReference type="GO" id="GO:0050661">
    <property type="term" value="F:NADP binding"/>
    <property type="evidence" value="ECO:0007669"/>
    <property type="project" value="InterPro"/>
</dbReference>
<dbReference type="PROSITE" id="PS51747">
    <property type="entry name" value="CYT_DCMP_DEAMINASES_2"/>
    <property type="match status" value="1"/>
</dbReference>
<evidence type="ECO:0000313" key="19">
    <source>
        <dbReference type="EMBL" id="PKQ28209.1"/>
    </source>
</evidence>
<proteinExistence type="inferred from homology"/>
<dbReference type="Pfam" id="PF00383">
    <property type="entry name" value="dCMP_cyt_deam_1"/>
    <property type="match status" value="1"/>
</dbReference>
<dbReference type="GO" id="GO:0008270">
    <property type="term" value="F:zinc ion binding"/>
    <property type="evidence" value="ECO:0007669"/>
    <property type="project" value="InterPro"/>
</dbReference>